<dbReference type="OrthoDB" id="4491390at2759"/>
<dbReference type="STRING" id="5098.A0A507R1D6"/>
<dbReference type="AlphaFoldDB" id="A0A507R1D6"/>
<comment type="caution">
    <text evidence="1">The sequence shown here is derived from an EMBL/GenBank/DDBJ whole genome shotgun (WGS) entry which is preliminary data.</text>
</comment>
<proteinExistence type="predicted"/>
<name>A0A507R1D6_MONPU</name>
<dbReference type="PANTHER" id="PTHR38791:SF12">
    <property type="entry name" value="TRANSCRIPTION FACTOR DOMAIN-CONTAINING PROTEIN-RELATED"/>
    <property type="match status" value="1"/>
</dbReference>
<reference evidence="1 2" key="1">
    <citation type="submission" date="2019-06" db="EMBL/GenBank/DDBJ databases">
        <title>Wine fermentation using esterase from Monascus purpureus.</title>
        <authorList>
            <person name="Geng C."/>
            <person name="Zhang Y."/>
        </authorList>
    </citation>
    <scope>NUCLEOTIDE SEQUENCE [LARGE SCALE GENOMIC DNA]</scope>
    <source>
        <strain evidence="1">HQ1</strain>
    </source>
</reference>
<dbReference type="InterPro" id="IPR021858">
    <property type="entry name" value="Fun_TF"/>
</dbReference>
<keyword evidence="2" id="KW-1185">Reference proteome</keyword>
<dbReference type="EMBL" id="VIFY01000010">
    <property type="protein sequence ID" value="TQB76368.1"/>
    <property type="molecule type" value="Genomic_DNA"/>
</dbReference>
<evidence type="ECO:0000313" key="1">
    <source>
        <dbReference type="EMBL" id="TQB76368.1"/>
    </source>
</evidence>
<dbReference type="InterPro" id="IPR053175">
    <property type="entry name" value="DHMBA_Reg_Transcription_Factor"/>
</dbReference>
<accession>A0A507R1D6</accession>
<dbReference type="Pfam" id="PF11951">
    <property type="entry name" value="Fungal_trans_2"/>
    <property type="match status" value="1"/>
</dbReference>
<protein>
    <submittedName>
        <fullName evidence="1">Uncharacterized protein</fullName>
    </submittedName>
</protein>
<evidence type="ECO:0000313" key="2">
    <source>
        <dbReference type="Proteomes" id="UP000319663"/>
    </source>
</evidence>
<dbReference type="Proteomes" id="UP000319663">
    <property type="component" value="Unassembled WGS sequence"/>
</dbReference>
<organism evidence="1 2">
    <name type="scientific">Monascus purpureus</name>
    <name type="common">Red mold</name>
    <name type="synonym">Monascus anka</name>
    <dbReference type="NCBI Taxonomy" id="5098"/>
    <lineage>
        <taxon>Eukaryota</taxon>
        <taxon>Fungi</taxon>
        <taxon>Dikarya</taxon>
        <taxon>Ascomycota</taxon>
        <taxon>Pezizomycotina</taxon>
        <taxon>Eurotiomycetes</taxon>
        <taxon>Eurotiomycetidae</taxon>
        <taxon>Eurotiales</taxon>
        <taxon>Aspergillaceae</taxon>
        <taxon>Monascus</taxon>
    </lineage>
</organism>
<dbReference type="PANTHER" id="PTHR38791">
    <property type="entry name" value="ZN(II)2CYS6 TRANSCRIPTION FACTOR (EUROFUNG)-RELATED-RELATED"/>
    <property type="match status" value="1"/>
</dbReference>
<sequence>MASSAIAVRSPKSSWDSPSYISSPAPTAVTSAPVIPPFVDDSTWQERAVCFFFDQFTETGRPDGFSGHMEYLPGLYARCQDDEGSIFAERCSAASCLRWAVNATSLIALGNRKGSKELCLQAKNQYGLVLRGLRQALTSQVEAMKDETFATVVLLLLFEEIAGERIGLSSSHTAGLEALMELRGRSQFGREEGRALFQLAYTHKHVAILVLGDKPRFNMEWALGLLDDSDPVHRLLSTAFKVSRIVLQISSLEPAEGDGSIFTSTIAAEISEWVESCKLLDWQLDQWTQHLPDDWLPSIVYSQDGSPLITNRYVWMTGIWDYYRSFRVLLQRLLIALYRKLACLDPRHAYGCALACLNFQKVTQDMIGDICRSIPFLMGDVDMLGRPITGLSFCYSSNGKPGVRTLHAHSILWPLWHIFSSGLATPKQAQQIRSVLVRMGSTLGIKLALALADEWNGYQGSVLLRI</sequence>
<gene>
    <name evidence="1" type="ORF">MPDQ_000191</name>
</gene>